<keyword evidence="2" id="KW-0472">Membrane</keyword>
<proteinExistence type="predicted"/>
<dbReference type="EMBL" id="JARK01000473">
    <property type="protein sequence ID" value="EYC36623.1"/>
    <property type="molecule type" value="Genomic_DNA"/>
</dbReference>
<feature type="transmembrane region" description="Helical" evidence="2">
    <location>
        <begin position="42"/>
        <end position="60"/>
    </location>
</feature>
<name>A0A016WCB3_9BILA</name>
<feature type="compositionally biased region" description="Pro residues" evidence="1">
    <location>
        <begin position="86"/>
        <end position="96"/>
    </location>
</feature>
<keyword evidence="4" id="KW-1185">Reference proteome</keyword>
<accession>A0A016WCB3</accession>
<organism evidence="3 4">
    <name type="scientific">Ancylostoma ceylanicum</name>
    <dbReference type="NCBI Taxonomy" id="53326"/>
    <lineage>
        <taxon>Eukaryota</taxon>
        <taxon>Metazoa</taxon>
        <taxon>Ecdysozoa</taxon>
        <taxon>Nematoda</taxon>
        <taxon>Chromadorea</taxon>
        <taxon>Rhabditida</taxon>
        <taxon>Rhabditina</taxon>
        <taxon>Rhabditomorpha</taxon>
        <taxon>Strongyloidea</taxon>
        <taxon>Ancylostomatidae</taxon>
        <taxon>Ancylostomatinae</taxon>
        <taxon>Ancylostoma</taxon>
    </lineage>
</organism>
<comment type="caution">
    <text evidence="3">The sequence shown here is derived from an EMBL/GenBank/DDBJ whole genome shotgun (WGS) entry which is preliminary data.</text>
</comment>
<evidence type="ECO:0000313" key="4">
    <source>
        <dbReference type="Proteomes" id="UP000024635"/>
    </source>
</evidence>
<feature type="region of interest" description="Disordered" evidence="1">
    <location>
        <begin position="85"/>
        <end position="111"/>
    </location>
</feature>
<evidence type="ECO:0000256" key="1">
    <source>
        <dbReference type="SAM" id="MobiDB-lite"/>
    </source>
</evidence>
<sequence length="111" mass="12502">MPLPLGAIFVRSKLIILAQCQAVFSKEKFSRNTSKQTGLGLFLYFWLLIFLDGLIARLLGSSKSHIHYSREEYYVAEMLSNESIIAPPPPIRPPPSELEESTQEASSDVFK</sequence>
<keyword evidence="2" id="KW-0812">Transmembrane</keyword>
<gene>
    <name evidence="3" type="primary">Acey_s0873.g2803</name>
    <name evidence="3" type="ORF">Y032_0873g2803</name>
</gene>
<protein>
    <submittedName>
        <fullName evidence="3">Uncharacterized protein</fullName>
    </submittedName>
</protein>
<evidence type="ECO:0000313" key="3">
    <source>
        <dbReference type="EMBL" id="EYC36623.1"/>
    </source>
</evidence>
<dbReference type="OrthoDB" id="5875761at2759"/>
<evidence type="ECO:0000256" key="2">
    <source>
        <dbReference type="SAM" id="Phobius"/>
    </source>
</evidence>
<dbReference type="Proteomes" id="UP000024635">
    <property type="component" value="Unassembled WGS sequence"/>
</dbReference>
<keyword evidence="2" id="KW-1133">Transmembrane helix</keyword>
<dbReference type="AlphaFoldDB" id="A0A016WCB3"/>
<reference evidence="4" key="1">
    <citation type="journal article" date="2015" name="Nat. Genet.">
        <title>The genome and transcriptome of the zoonotic hookworm Ancylostoma ceylanicum identify infection-specific gene families.</title>
        <authorList>
            <person name="Schwarz E.M."/>
            <person name="Hu Y."/>
            <person name="Antoshechkin I."/>
            <person name="Miller M.M."/>
            <person name="Sternberg P.W."/>
            <person name="Aroian R.V."/>
        </authorList>
    </citation>
    <scope>NUCLEOTIDE SEQUENCE</scope>
    <source>
        <strain evidence="4">HY135</strain>
    </source>
</reference>